<sequence length="90" mass="10177">MDGKSFRHCWSSTSFCTIKFCLRKNFIPGTSMSVMCRNPDHLKHHLDLACCNSANLCNEELYPELEPFTTTIGLVTVRRSEYICCAPALA</sequence>
<proteinExistence type="predicted"/>
<evidence type="ECO:0000313" key="2">
    <source>
        <dbReference type="Proteomes" id="UP000593567"/>
    </source>
</evidence>
<dbReference type="Gene3D" id="2.10.60.10">
    <property type="entry name" value="CD59"/>
    <property type="match status" value="1"/>
</dbReference>
<evidence type="ECO:0000313" key="1">
    <source>
        <dbReference type="EMBL" id="KAF6022802.1"/>
    </source>
</evidence>
<organism evidence="1 2">
    <name type="scientific">Bugula neritina</name>
    <name type="common">Brown bryozoan</name>
    <name type="synonym">Sertularia neritina</name>
    <dbReference type="NCBI Taxonomy" id="10212"/>
    <lineage>
        <taxon>Eukaryota</taxon>
        <taxon>Metazoa</taxon>
        <taxon>Spiralia</taxon>
        <taxon>Lophotrochozoa</taxon>
        <taxon>Bryozoa</taxon>
        <taxon>Gymnolaemata</taxon>
        <taxon>Cheilostomatida</taxon>
        <taxon>Flustrina</taxon>
        <taxon>Buguloidea</taxon>
        <taxon>Bugulidae</taxon>
        <taxon>Bugula</taxon>
    </lineage>
</organism>
<protein>
    <submittedName>
        <fullName evidence="1">Uncharacterized protein</fullName>
    </submittedName>
</protein>
<dbReference type="InterPro" id="IPR045860">
    <property type="entry name" value="Snake_toxin-like_sf"/>
</dbReference>
<dbReference type="AlphaFoldDB" id="A0A7J7J989"/>
<dbReference type="EMBL" id="VXIV02002805">
    <property type="protein sequence ID" value="KAF6022802.1"/>
    <property type="molecule type" value="Genomic_DNA"/>
</dbReference>
<reference evidence="1" key="1">
    <citation type="submission" date="2020-06" db="EMBL/GenBank/DDBJ databases">
        <title>Draft genome of Bugula neritina, a colonial animal packing powerful symbionts and potential medicines.</title>
        <authorList>
            <person name="Rayko M."/>
        </authorList>
    </citation>
    <scope>NUCLEOTIDE SEQUENCE [LARGE SCALE GENOMIC DNA]</scope>
    <source>
        <strain evidence="1">Kwan_BN1</strain>
    </source>
</reference>
<keyword evidence="2" id="KW-1185">Reference proteome</keyword>
<comment type="caution">
    <text evidence="1">The sequence shown here is derived from an EMBL/GenBank/DDBJ whole genome shotgun (WGS) entry which is preliminary data.</text>
</comment>
<accession>A0A7J7J989</accession>
<gene>
    <name evidence="1" type="ORF">EB796_018904</name>
</gene>
<dbReference type="Proteomes" id="UP000593567">
    <property type="component" value="Unassembled WGS sequence"/>
</dbReference>
<name>A0A7J7J989_BUGNE</name>